<feature type="non-terminal residue" evidence="1">
    <location>
        <position position="1"/>
    </location>
</feature>
<dbReference type="Proteomes" id="UP000324897">
    <property type="component" value="Unassembled WGS sequence"/>
</dbReference>
<comment type="caution">
    <text evidence="1">The sequence shown here is derived from an EMBL/GenBank/DDBJ whole genome shotgun (WGS) entry which is preliminary data.</text>
</comment>
<evidence type="ECO:0000313" key="1">
    <source>
        <dbReference type="EMBL" id="TVU13735.1"/>
    </source>
</evidence>
<organism evidence="1 2">
    <name type="scientific">Eragrostis curvula</name>
    <name type="common">weeping love grass</name>
    <dbReference type="NCBI Taxonomy" id="38414"/>
    <lineage>
        <taxon>Eukaryota</taxon>
        <taxon>Viridiplantae</taxon>
        <taxon>Streptophyta</taxon>
        <taxon>Embryophyta</taxon>
        <taxon>Tracheophyta</taxon>
        <taxon>Spermatophyta</taxon>
        <taxon>Magnoliopsida</taxon>
        <taxon>Liliopsida</taxon>
        <taxon>Poales</taxon>
        <taxon>Poaceae</taxon>
        <taxon>PACMAD clade</taxon>
        <taxon>Chloridoideae</taxon>
        <taxon>Eragrostideae</taxon>
        <taxon>Eragrostidinae</taxon>
        <taxon>Eragrostis</taxon>
    </lineage>
</organism>
<protein>
    <submittedName>
        <fullName evidence="1">Uncharacterized protein</fullName>
    </submittedName>
</protein>
<dbReference type="Gramene" id="TVU13735">
    <property type="protein sequence ID" value="TVU13735"/>
    <property type="gene ID" value="EJB05_37161"/>
</dbReference>
<sequence length="165" mass="17627">MPLQEAGRAQVVPTPKTLGALMHELARSPGDGGGVRHPLHCDGTVPWPGAVRTRGKFNVAPCSHYPHRFSNACGCLLAHGGTAPFDGLAGNSKSSTFSFQGLVRRVLPWLWTRPDHDHLAEDTTSRSKLAPVFGSASLVVISEASWLEVDLLVNTGPRVESMAPD</sequence>
<dbReference type="AlphaFoldDB" id="A0A5J9TR56"/>
<gene>
    <name evidence="1" type="ORF">EJB05_37161</name>
</gene>
<keyword evidence="2" id="KW-1185">Reference proteome</keyword>
<reference evidence="1 2" key="1">
    <citation type="journal article" date="2019" name="Sci. Rep.">
        <title>A high-quality genome of Eragrostis curvula grass provides insights into Poaceae evolution and supports new strategies to enhance forage quality.</title>
        <authorList>
            <person name="Carballo J."/>
            <person name="Santos B.A.C.M."/>
            <person name="Zappacosta D."/>
            <person name="Garbus I."/>
            <person name="Selva J.P."/>
            <person name="Gallo C.A."/>
            <person name="Diaz A."/>
            <person name="Albertini E."/>
            <person name="Caccamo M."/>
            <person name="Echenique V."/>
        </authorList>
    </citation>
    <scope>NUCLEOTIDE SEQUENCE [LARGE SCALE GENOMIC DNA]</scope>
    <source>
        <strain evidence="2">cv. Victoria</strain>
        <tissue evidence="1">Leaf</tissue>
    </source>
</reference>
<proteinExistence type="predicted"/>
<dbReference type="EMBL" id="RWGY01000031">
    <property type="protein sequence ID" value="TVU13735.1"/>
    <property type="molecule type" value="Genomic_DNA"/>
</dbReference>
<accession>A0A5J9TR56</accession>
<evidence type="ECO:0000313" key="2">
    <source>
        <dbReference type="Proteomes" id="UP000324897"/>
    </source>
</evidence>
<name>A0A5J9TR56_9POAL</name>